<feature type="compositionally biased region" description="Low complexity" evidence="1">
    <location>
        <begin position="50"/>
        <end position="60"/>
    </location>
</feature>
<evidence type="ECO:0000313" key="3">
    <source>
        <dbReference type="Proteomes" id="UP000663852"/>
    </source>
</evidence>
<name>A0A813XXF5_ADIRI</name>
<comment type="caution">
    <text evidence="2">The sequence shown here is derived from an EMBL/GenBank/DDBJ whole genome shotgun (WGS) entry which is preliminary data.</text>
</comment>
<proteinExistence type="predicted"/>
<dbReference type="InterPro" id="IPR011990">
    <property type="entry name" value="TPR-like_helical_dom_sf"/>
</dbReference>
<dbReference type="AlphaFoldDB" id="A0A813XXF5"/>
<evidence type="ECO:0000256" key="1">
    <source>
        <dbReference type="SAM" id="MobiDB-lite"/>
    </source>
</evidence>
<feature type="region of interest" description="Disordered" evidence="1">
    <location>
        <begin position="39"/>
        <end position="60"/>
    </location>
</feature>
<protein>
    <submittedName>
        <fullName evidence="2">Uncharacterized protein</fullName>
    </submittedName>
</protein>
<dbReference type="EMBL" id="CAJNOJ010000027">
    <property type="protein sequence ID" value="CAF0874540.1"/>
    <property type="molecule type" value="Genomic_DNA"/>
</dbReference>
<accession>A0A813XXF5</accession>
<dbReference type="SMART" id="SM00028">
    <property type="entry name" value="TPR"/>
    <property type="match status" value="3"/>
</dbReference>
<dbReference type="Gene3D" id="1.25.40.10">
    <property type="entry name" value="Tetratricopeptide repeat domain"/>
    <property type="match status" value="1"/>
</dbReference>
<gene>
    <name evidence="2" type="ORF">EDS130_LOCUS8463</name>
</gene>
<dbReference type="SUPFAM" id="SSF48452">
    <property type="entry name" value="TPR-like"/>
    <property type="match status" value="1"/>
</dbReference>
<organism evidence="2 3">
    <name type="scientific">Adineta ricciae</name>
    <name type="common">Rotifer</name>
    <dbReference type="NCBI Taxonomy" id="249248"/>
    <lineage>
        <taxon>Eukaryota</taxon>
        <taxon>Metazoa</taxon>
        <taxon>Spiralia</taxon>
        <taxon>Gnathifera</taxon>
        <taxon>Rotifera</taxon>
        <taxon>Eurotatoria</taxon>
        <taxon>Bdelloidea</taxon>
        <taxon>Adinetida</taxon>
        <taxon>Adinetidae</taxon>
        <taxon>Adineta</taxon>
    </lineage>
</organism>
<reference evidence="2" key="1">
    <citation type="submission" date="2021-02" db="EMBL/GenBank/DDBJ databases">
        <authorList>
            <person name="Nowell W R."/>
        </authorList>
    </citation>
    <scope>NUCLEOTIDE SEQUENCE</scope>
</reference>
<dbReference type="InterPro" id="IPR019734">
    <property type="entry name" value="TPR_rpt"/>
</dbReference>
<dbReference type="Proteomes" id="UP000663852">
    <property type="component" value="Unassembled WGS sequence"/>
</dbReference>
<dbReference type="OrthoDB" id="9978774at2759"/>
<evidence type="ECO:0000313" key="2">
    <source>
        <dbReference type="EMBL" id="CAF0874540.1"/>
    </source>
</evidence>
<sequence length="659" mass="75177">MQSQRIKKNVISKQQFDTFFSSFSNLKISIEMGNLHGKDRLPKHHPTLGPSSKTSPVDDPSDPPFVVVWCDASIGSDTNASDDVNTLIQLTRIVNRKRQLIHTFIHGLHQLHSVYIFCFNKPKYDQWAKQFNKIRGVYTEIDEICDYLRKYFAAQSTISDEEQLQFDIFRKNPDLASGDRQDVPFLHSILIKLILSNMNLIKIEDMINYCRIEYSSPHQQHLINDLEKVYTQYDPVWWYTRDSFLQTIVNRALQINDLFTLCTMSPFIQQLVKQLATSHEEQNTSMSKDLVLYSYQLLSFDDFEKIRLNQGGLMCINQFTSANSEKAIPLTFLQHQAAPPAATPATTPATSLATTPVTIPGATPAPAATPASTFATTPTTDTVTINPIQINAILNITIPHGATPNVPFANIGADSDFVHENDYLISMTSIYRIDKLEQFPEDPASWHIYLTLIGEKDEQYTDIVHYLTLTYKLEESTLPELASSVTHKLYQFKSTRKLFEKAYSSKIRQMRTGLMNYNMGVIYDCMSEYAKAISEYKYGVEFVRQTTPDGFSVDHACLAPVFSNVGISYERLHVFSNAVDHGFRAVTIVSDMDEKTCPFRKELLASAYFNLGLIHELDMKFPQAKMFYEQALKYRRQVLSPEHPDMKSLKHTLSLLTSE</sequence>